<dbReference type="SMART" id="SM00421">
    <property type="entry name" value="HTH_LUXR"/>
    <property type="match status" value="1"/>
</dbReference>
<dbReference type="Pfam" id="PF00196">
    <property type="entry name" value="GerE"/>
    <property type="match status" value="1"/>
</dbReference>
<dbReference type="Proteomes" id="UP000253868">
    <property type="component" value="Chromosome"/>
</dbReference>
<evidence type="ECO:0000256" key="1">
    <source>
        <dbReference type="ARBA" id="ARBA00023125"/>
    </source>
</evidence>
<dbReference type="OrthoDB" id="46486at2"/>
<organism evidence="4 5">
    <name type="scientific">Streptomyces paludis</name>
    <dbReference type="NCBI Taxonomy" id="2282738"/>
    <lineage>
        <taxon>Bacteria</taxon>
        <taxon>Bacillati</taxon>
        <taxon>Actinomycetota</taxon>
        <taxon>Actinomycetes</taxon>
        <taxon>Kitasatosporales</taxon>
        <taxon>Streptomycetaceae</taxon>
        <taxon>Streptomyces</taxon>
    </lineage>
</organism>
<dbReference type="InterPro" id="IPR035965">
    <property type="entry name" value="PAS-like_dom_sf"/>
</dbReference>
<dbReference type="InterPro" id="IPR016032">
    <property type="entry name" value="Sig_transdc_resp-reg_C-effctor"/>
</dbReference>
<evidence type="ECO:0000259" key="3">
    <source>
        <dbReference type="PROSITE" id="PS50043"/>
    </source>
</evidence>
<dbReference type="PROSITE" id="PS50043">
    <property type="entry name" value="HTH_LUXR_2"/>
    <property type="match status" value="1"/>
</dbReference>
<accession>A0A345HZR1</accession>
<dbReference type="InterPro" id="IPR036388">
    <property type="entry name" value="WH-like_DNA-bd_sf"/>
</dbReference>
<dbReference type="SUPFAM" id="SSF55785">
    <property type="entry name" value="PYP-like sensor domain (PAS domain)"/>
    <property type="match status" value="1"/>
</dbReference>
<feature type="region of interest" description="Disordered" evidence="2">
    <location>
        <begin position="1"/>
        <end position="24"/>
    </location>
</feature>
<dbReference type="PANTHER" id="PTHR43214">
    <property type="entry name" value="TWO-COMPONENT RESPONSE REGULATOR"/>
    <property type="match status" value="1"/>
</dbReference>
<dbReference type="PANTHER" id="PTHR43214:SF43">
    <property type="entry name" value="TWO-COMPONENT RESPONSE REGULATOR"/>
    <property type="match status" value="1"/>
</dbReference>
<dbReference type="SUPFAM" id="SSF46894">
    <property type="entry name" value="C-terminal effector domain of the bipartite response regulators"/>
    <property type="match status" value="1"/>
</dbReference>
<gene>
    <name evidence="4" type="ORF">DVK44_35865</name>
</gene>
<dbReference type="AlphaFoldDB" id="A0A345HZR1"/>
<dbReference type="GO" id="GO:0006355">
    <property type="term" value="P:regulation of DNA-templated transcription"/>
    <property type="evidence" value="ECO:0007669"/>
    <property type="project" value="InterPro"/>
</dbReference>
<dbReference type="KEGG" id="spad:DVK44_35865"/>
<dbReference type="EMBL" id="CP031194">
    <property type="protein sequence ID" value="AXG82185.1"/>
    <property type="molecule type" value="Genomic_DNA"/>
</dbReference>
<dbReference type="Gene3D" id="3.30.450.20">
    <property type="entry name" value="PAS domain"/>
    <property type="match status" value="1"/>
</dbReference>
<sequence length="225" mass="23810">MPQVPRPRRGTSPSLPSGADARDAGERLSTARLDLALTIRQADERFFGRFGGSPETLCGRAFGELVHPGFQQALSGQFAGLVEGRRERFVTDIATVGPDGASRTVALTAVLVRGGAADEASIMVMLPGTGTERAEPAPEAADGPDGRMLSPVHARILEGIAAGLSTVPLADRLHLSRQGVDYHVASLLRKLQVPNRAALVSRAYAMGALRAGAWPPEVVRDFVRD</sequence>
<protein>
    <submittedName>
        <fullName evidence="4">Helix-turn-helix transcriptional regulator</fullName>
    </submittedName>
</protein>
<dbReference type="RefSeq" id="WP_114664725.1">
    <property type="nucleotide sequence ID" value="NZ_CP031194.1"/>
</dbReference>
<evidence type="ECO:0000313" key="4">
    <source>
        <dbReference type="EMBL" id="AXG82185.1"/>
    </source>
</evidence>
<dbReference type="InterPro" id="IPR039420">
    <property type="entry name" value="WalR-like"/>
</dbReference>
<keyword evidence="1" id="KW-0238">DNA-binding</keyword>
<evidence type="ECO:0000256" key="2">
    <source>
        <dbReference type="SAM" id="MobiDB-lite"/>
    </source>
</evidence>
<name>A0A345HZR1_9ACTN</name>
<dbReference type="InterPro" id="IPR000792">
    <property type="entry name" value="Tscrpt_reg_LuxR_C"/>
</dbReference>
<dbReference type="InterPro" id="IPR000014">
    <property type="entry name" value="PAS"/>
</dbReference>
<dbReference type="CDD" id="cd00130">
    <property type="entry name" value="PAS"/>
    <property type="match status" value="1"/>
</dbReference>
<evidence type="ECO:0000313" key="5">
    <source>
        <dbReference type="Proteomes" id="UP000253868"/>
    </source>
</evidence>
<dbReference type="GO" id="GO:0003677">
    <property type="term" value="F:DNA binding"/>
    <property type="evidence" value="ECO:0007669"/>
    <property type="project" value="UniProtKB-KW"/>
</dbReference>
<proteinExistence type="predicted"/>
<keyword evidence="5" id="KW-1185">Reference proteome</keyword>
<reference evidence="5" key="1">
    <citation type="submission" date="2018-07" db="EMBL/GenBank/DDBJ databases">
        <authorList>
            <person name="Zhao J."/>
        </authorList>
    </citation>
    <scope>NUCLEOTIDE SEQUENCE [LARGE SCALE GENOMIC DNA]</scope>
    <source>
        <strain evidence="5">GSSD-12</strain>
    </source>
</reference>
<dbReference type="Gene3D" id="1.10.10.10">
    <property type="entry name" value="Winged helix-like DNA-binding domain superfamily/Winged helix DNA-binding domain"/>
    <property type="match status" value="1"/>
</dbReference>
<feature type="domain" description="HTH luxR-type" evidence="3">
    <location>
        <begin position="142"/>
        <end position="207"/>
    </location>
</feature>